<dbReference type="EMBL" id="JARJCW010000010">
    <property type="protein sequence ID" value="KAJ7220343.1"/>
    <property type="molecule type" value="Genomic_DNA"/>
</dbReference>
<proteinExistence type="inferred from homology"/>
<keyword evidence="5" id="KW-1185">Reference proteome</keyword>
<evidence type="ECO:0000256" key="1">
    <source>
        <dbReference type="RuleBase" id="RU003494"/>
    </source>
</evidence>
<feature type="domain" description="GST N-terminal" evidence="2">
    <location>
        <begin position="5"/>
        <end position="87"/>
    </location>
</feature>
<dbReference type="GO" id="GO:0005634">
    <property type="term" value="C:nucleus"/>
    <property type="evidence" value="ECO:0007669"/>
    <property type="project" value="TreeGrafter"/>
</dbReference>
<dbReference type="InterPro" id="IPR050802">
    <property type="entry name" value="EF-GSTs"/>
</dbReference>
<evidence type="ECO:0000259" key="3">
    <source>
        <dbReference type="PROSITE" id="PS50405"/>
    </source>
</evidence>
<evidence type="ECO:0000313" key="5">
    <source>
        <dbReference type="Proteomes" id="UP001219525"/>
    </source>
</evidence>
<name>A0AAD6YJY0_9AGAR</name>
<dbReference type="InterPro" id="IPR004045">
    <property type="entry name" value="Glutathione_S-Trfase_N"/>
</dbReference>
<dbReference type="PROSITE" id="PS50405">
    <property type="entry name" value="GST_CTER"/>
    <property type="match status" value="1"/>
</dbReference>
<dbReference type="SUPFAM" id="SSF47616">
    <property type="entry name" value="GST C-terminal domain-like"/>
    <property type="match status" value="1"/>
</dbReference>
<gene>
    <name evidence="4" type="ORF">GGX14DRAFT_515759</name>
</gene>
<dbReference type="GO" id="GO:0005737">
    <property type="term" value="C:cytoplasm"/>
    <property type="evidence" value="ECO:0007669"/>
    <property type="project" value="TreeGrafter"/>
</dbReference>
<sequence>MSEGIAGTLWTSPGQFVGRAIKATAAFGGIKLGYPASYVHFEDNYKEEFTSKFPHSKIPAWQGMDGFTLFESAPVARYVAGLAPSSGLLGKNAKEAALVDQWVHLIEEVNGNTENIEEILDGDLVPYSKSMHATFVAGQLRGLRTLDGHLARCTFLVGERITLADIYVASLVLRACGINVDAAERKKLPHLMRHLETVINQPVFEGIFTPIPTLDKARAYVAPKKVK</sequence>
<comment type="similarity">
    <text evidence="1">Belongs to the GST superfamily.</text>
</comment>
<protein>
    <submittedName>
        <fullName evidence="4">Glutathione S-transferase C-terminal-like protein</fullName>
    </submittedName>
</protein>
<dbReference type="GO" id="GO:0006414">
    <property type="term" value="P:translational elongation"/>
    <property type="evidence" value="ECO:0007669"/>
    <property type="project" value="TreeGrafter"/>
</dbReference>
<accession>A0AAD6YJY0</accession>
<dbReference type="Gene3D" id="3.40.30.10">
    <property type="entry name" value="Glutaredoxin"/>
    <property type="match status" value="1"/>
</dbReference>
<reference evidence="4" key="1">
    <citation type="submission" date="2023-03" db="EMBL/GenBank/DDBJ databases">
        <title>Massive genome expansion in bonnet fungi (Mycena s.s.) driven by repeated elements and novel gene families across ecological guilds.</title>
        <authorList>
            <consortium name="Lawrence Berkeley National Laboratory"/>
            <person name="Harder C.B."/>
            <person name="Miyauchi S."/>
            <person name="Viragh M."/>
            <person name="Kuo A."/>
            <person name="Thoen E."/>
            <person name="Andreopoulos B."/>
            <person name="Lu D."/>
            <person name="Skrede I."/>
            <person name="Drula E."/>
            <person name="Henrissat B."/>
            <person name="Morin E."/>
            <person name="Kohler A."/>
            <person name="Barry K."/>
            <person name="LaButti K."/>
            <person name="Morin E."/>
            <person name="Salamov A."/>
            <person name="Lipzen A."/>
            <person name="Mereny Z."/>
            <person name="Hegedus B."/>
            <person name="Baldrian P."/>
            <person name="Stursova M."/>
            <person name="Weitz H."/>
            <person name="Taylor A."/>
            <person name="Grigoriev I.V."/>
            <person name="Nagy L.G."/>
            <person name="Martin F."/>
            <person name="Kauserud H."/>
        </authorList>
    </citation>
    <scope>NUCLEOTIDE SEQUENCE</scope>
    <source>
        <strain evidence="4">9144</strain>
    </source>
</reference>
<dbReference type="InterPro" id="IPR036249">
    <property type="entry name" value="Thioredoxin-like_sf"/>
</dbReference>
<dbReference type="InterPro" id="IPR036282">
    <property type="entry name" value="Glutathione-S-Trfase_C_sf"/>
</dbReference>
<evidence type="ECO:0000259" key="2">
    <source>
        <dbReference type="PROSITE" id="PS50404"/>
    </source>
</evidence>
<dbReference type="Pfam" id="PF02798">
    <property type="entry name" value="GST_N"/>
    <property type="match status" value="1"/>
</dbReference>
<dbReference type="Pfam" id="PF00043">
    <property type="entry name" value="GST_C"/>
    <property type="match status" value="1"/>
</dbReference>
<feature type="domain" description="GST C-terminal" evidence="3">
    <location>
        <begin position="92"/>
        <end position="223"/>
    </location>
</feature>
<evidence type="ECO:0000313" key="4">
    <source>
        <dbReference type="EMBL" id="KAJ7220343.1"/>
    </source>
</evidence>
<dbReference type="PROSITE" id="PS50404">
    <property type="entry name" value="GST_NTER"/>
    <property type="match status" value="1"/>
</dbReference>
<dbReference type="SUPFAM" id="SSF52833">
    <property type="entry name" value="Thioredoxin-like"/>
    <property type="match status" value="1"/>
</dbReference>
<dbReference type="AlphaFoldDB" id="A0AAD6YJY0"/>
<dbReference type="SFLD" id="SFLDS00019">
    <property type="entry name" value="Glutathione_Transferase_(cytos"/>
    <property type="match status" value="1"/>
</dbReference>
<dbReference type="PANTHER" id="PTHR43986:SF1">
    <property type="entry name" value="ELONGATION FACTOR 1-GAMMA"/>
    <property type="match status" value="1"/>
</dbReference>
<organism evidence="4 5">
    <name type="scientific">Mycena pura</name>
    <dbReference type="NCBI Taxonomy" id="153505"/>
    <lineage>
        <taxon>Eukaryota</taxon>
        <taxon>Fungi</taxon>
        <taxon>Dikarya</taxon>
        <taxon>Basidiomycota</taxon>
        <taxon>Agaricomycotina</taxon>
        <taxon>Agaricomycetes</taxon>
        <taxon>Agaricomycetidae</taxon>
        <taxon>Agaricales</taxon>
        <taxon>Marasmiineae</taxon>
        <taxon>Mycenaceae</taxon>
        <taxon>Mycena</taxon>
    </lineage>
</organism>
<dbReference type="Proteomes" id="UP001219525">
    <property type="component" value="Unassembled WGS sequence"/>
</dbReference>
<dbReference type="InterPro" id="IPR010987">
    <property type="entry name" value="Glutathione-S-Trfase_C-like"/>
</dbReference>
<dbReference type="Gene3D" id="1.20.1050.10">
    <property type="match status" value="1"/>
</dbReference>
<dbReference type="PANTHER" id="PTHR43986">
    <property type="entry name" value="ELONGATION FACTOR 1-GAMMA"/>
    <property type="match status" value="1"/>
</dbReference>
<dbReference type="InterPro" id="IPR040079">
    <property type="entry name" value="Glutathione_S-Trfase"/>
</dbReference>
<comment type="caution">
    <text evidence="4">The sequence shown here is derived from an EMBL/GenBank/DDBJ whole genome shotgun (WGS) entry which is preliminary data.</text>
</comment>
<dbReference type="InterPro" id="IPR004046">
    <property type="entry name" value="GST_C"/>
</dbReference>